<evidence type="ECO:0000256" key="3">
    <source>
        <dbReference type="ARBA" id="ARBA00010763"/>
    </source>
</evidence>
<dbReference type="Gene3D" id="3.90.105.10">
    <property type="entry name" value="Molybdopterin biosynthesis moea protein, domain 2"/>
    <property type="match status" value="1"/>
</dbReference>
<reference evidence="8" key="2">
    <citation type="submission" date="2020-09" db="EMBL/GenBank/DDBJ databases">
        <authorList>
            <person name="Sun Q."/>
            <person name="Zhou Y."/>
        </authorList>
    </citation>
    <scope>NUCLEOTIDE SEQUENCE</scope>
    <source>
        <strain evidence="8">CGMCC 1.15290</strain>
    </source>
</reference>
<comment type="function">
    <text evidence="1 6">Catalyzes the insertion of molybdate into adenylated molybdopterin with the concomitant release of AMP.</text>
</comment>
<dbReference type="InterPro" id="IPR038987">
    <property type="entry name" value="MoeA-like"/>
</dbReference>
<dbReference type="InterPro" id="IPR005110">
    <property type="entry name" value="MoeA_linker/N"/>
</dbReference>
<dbReference type="InterPro" id="IPR036688">
    <property type="entry name" value="MoeA_C_domain_IV_sf"/>
</dbReference>
<comment type="cofactor">
    <cofactor evidence="6">
        <name>Mg(2+)</name>
        <dbReference type="ChEBI" id="CHEBI:18420"/>
    </cofactor>
</comment>
<evidence type="ECO:0000256" key="2">
    <source>
        <dbReference type="ARBA" id="ARBA00005046"/>
    </source>
</evidence>
<organism evidence="8 9">
    <name type="scientific">Filimonas zeae</name>
    <dbReference type="NCBI Taxonomy" id="1737353"/>
    <lineage>
        <taxon>Bacteria</taxon>
        <taxon>Pseudomonadati</taxon>
        <taxon>Bacteroidota</taxon>
        <taxon>Chitinophagia</taxon>
        <taxon>Chitinophagales</taxon>
        <taxon>Chitinophagaceae</taxon>
        <taxon>Filimonas</taxon>
    </lineage>
</organism>
<dbReference type="InterPro" id="IPR036135">
    <property type="entry name" value="MoeA_linker/N_sf"/>
</dbReference>
<dbReference type="SUPFAM" id="SSF53218">
    <property type="entry name" value="Molybdenum cofactor biosynthesis proteins"/>
    <property type="match status" value="1"/>
</dbReference>
<dbReference type="SUPFAM" id="SSF63867">
    <property type="entry name" value="MoeA C-terminal domain-like"/>
    <property type="match status" value="1"/>
</dbReference>
<proteinExistence type="inferred from homology"/>
<accession>A0A917MUK8</accession>
<name>A0A917MUK8_9BACT</name>
<dbReference type="InterPro" id="IPR001453">
    <property type="entry name" value="MoaB/Mog_dom"/>
</dbReference>
<dbReference type="SMART" id="SM00852">
    <property type="entry name" value="MoCF_biosynth"/>
    <property type="match status" value="1"/>
</dbReference>
<dbReference type="Gene3D" id="2.170.190.11">
    <property type="entry name" value="Molybdopterin biosynthesis moea protein, domain 3"/>
    <property type="match status" value="1"/>
</dbReference>
<evidence type="ECO:0000313" key="9">
    <source>
        <dbReference type="Proteomes" id="UP000627292"/>
    </source>
</evidence>
<dbReference type="EMBL" id="BMIB01000002">
    <property type="protein sequence ID" value="GGH65072.1"/>
    <property type="molecule type" value="Genomic_DNA"/>
</dbReference>
<dbReference type="Gene3D" id="2.40.340.10">
    <property type="entry name" value="MoeA, C-terminal, domain IV"/>
    <property type="match status" value="1"/>
</dbReference>
<comment type="caution">
    <text evidence="8">The sequence shown here is derived from an EMBL/GenBank/DDBJ whole genome shotgun (WGS) entry which is preliminary data.</text>
</comment>
<comment type="pathway">
    <text evidence="2 6">Cofactor biosynthesis; molybdopterin biosynthesis.</text>
</comment>
<dbReference type="GO" id="GO:0006777">
    <property type="term" value="P:Mo-molybdopterin cofactor biosynthetic process"/>
    <property type="evidence" value="ECO:0007669"/>
    <property type="project" value="UniProtKB-UniRule"/>
</dbReference>
<comment type="similarity">
    <text evidence="3 6">Belongs to the MoeA family.</text>
</comment>
<dbReference type="Proteomes" id="UP000627292">
    <property type="component" value="Unassembled WGS sequence"/>
</dbReference>
<keyword evidence="6" id="KW-0808">Transferase</keyword>
<dbReference type="GO" id="GO:0005829">
    <property type="term" value="C:cytosol"/>
    <property type="evidence" value="ECO:0007669"/>
    <property type="project" value="TreeGrafter"/>
</dbReference>
<dbReference type="CDD" id="cd00887">
    <property type="entry name" value="MoeA"/>
    <property type="match status" value="1"/>
</dbReference>
<evidence type="ECO:0000259" key="7">
    <source>
        <dbReference type="SMART" id="SM00852"/>
    </source>
</evidence>
<feature type="domain" description="MoaB/Mog" evidence="7">
    <location>
        <begin position="179"/>
        <end position="316"/>
    </location>
</feature>
<sequence>MSHSLISVTEAKALLAQLPVTPHTVAKPLATTAGCILAEDLFAPVDIPAFNQSSMDGYAFAFTDYTTHNTLEIVAKIPAGSSTPFTLQPGQAARVFTGAPIPAGADTVVMQEVTQEQNGQLSYHQPALKQGDNFRHAGSDISKGQLALPKGTRITPATIGFLAGMGFHQVTVYSQPVVTLLVTGDELQTPGQPLAWGQVYEASSVMIQALLAEMGISVTVHHVADDLTATTAALAAALQPSDIVLLTGGVSVGEFDYVVRAAENCGVQQLFHRVLQRPGKPLYAGVKEGKAILGLPGNPSSVLTCFYQYVWPLLRRYTGHNDQLQKIQAPLAATHNKPHPLTHFLKGIYANGKVTILTAQESYRMRSFAVANCLVELPAEARTFSENEITDLYLLPHYG</sequence>
<keyword evidence="6" id="KW-0500">Molybdenum</keyword>
<dbReference type="EC" id="2.10.1.1" evidence="6"/>
<dbReference type="PANTHER" id="PTHR10192:SF5">
    <property type="entry name" value="GEPHYRIN"/>
    <property type="match status" value="1"/>
</dbReference>
<dbReference type="NCBIfam" id="TIGR00177">
    <property type="entry name" value="molyb_syn"/>
    <property type="match status" value="1"/>
</dbReference>
<dbReference type="RefSeq" id="WP_188951679.1">
    <property type="nucleotide sequence ID" value="NZ_BMIB01000002.1"/>
</dbReference>
<keyword evidence="6" id="KW-0460">Magnesium</keyword>
<dbReference type="NCBIfam" id="NF045515">
    <property type="entry name" value="Glp_gephyrin"/>
    <property type="match status" value="1"/>
</dbReference>
<dbReference type="GO" id="GO:0061599">
    <property type="term" value="F:molybdopterin molybdotransferase activity"/>
    <property type="evidence" value="ECO:0007669"/>
    <property type="project" value="UniProtKB-UniRule"/>
</dbReference>
<dbReference type="GO" id="GO:0046872">
    <property type="term" value="F:metal ion binding"/>
    <property type="evidence" value="ECO:0007669"/>
    <property type="project" value="UniProtKB-UniRule"/>
</dbReference>
<evidence type="ECO:0000256" key="4">
    <source>
        <dbReference type="ARBA" id="ARBA00023150"/>
    </source>
</evidence>
<keyword evidence="4 6" id="KW-0501">Molybdenum cofactor biosynthesis</keyword>
<dbReference type="AlphaFoldDB" id="A0A917MUK8"/>
<reference evidence="8" key="1">
    <citation type="journal article" date="2014" name="Int. J. Syst. Evol. Microbiol.">
        <title>Complete genome sequence of Corynebacterium casei LMG S-19264T (=DSM 44701T), isolated from a smear-ripened cheese.</title>
        <authorList>
            <consortium name="US DOE Joint Genome Institute (JGI-PGF)"/>
            <person name="Walter F."/>
            <person name="Albersmeier A."/>
            <person name="Kalinowski J."/>
            <person name="Ruckert C."/>
        </authorList>
    </citation>
    <scope>NUCLEOTIDE SEQUENCE</scope>
    <source>
        <strain evidence="8">CGMCC 1.15290</strain>
    </source>
</reference>
<comment type="catalytic activity">
    <reaction evidence="5">
        <text>adenylyl-molybdopterin + molybdate = Mo-molybdopterin + AMP + H(+)</text>
        <dbReference type="Rhea" id="RHEA:35047"/>
        <dbReference type="ChEBI" id="CHEBI:15378"/>
        <dbReference type="ChEBI" id="CHEBI:36264"/>
        <dbReference type="ChEBI" id="CHEBI:62727"/>
        <dbReference type="ChEBI" id="CHEBI:71302"/>
        <dbReference type="ChEBI" id="CHEBI:456215"/>
        <dbReference type="EC" id="2.10.1.1"/>
    </reaction>
</comment>
<gene>
    <name evidence="8" type="primary">moeA</name>
    <name evidence="8" type="ORF">GCM10011379_17820</name>
</gene>
<evidence type="ECO:0000256" key="1">
    <source>
        <dbReference type="ARBA" id="ARBA00002901"/>
    </source>
</evidence>
<evidence type="ECO:0000256" key="6">
    <source>
        <dbReference type="RuleBase" id="RU365090"/>
    </source>
</evidence>
<dbReference type="Pfam" id="PF03454">
    <property type="entry name" value="MoeA_C"/>
    <property type="match status" value="1"/>
</dbReference>
<evidence type="ECO:0000313" key="8">
    <source>
        <dbReference type="EMBL" id="GGH65072.1"/>
    </source>
</evidence>
<dbReference type="InterPro" id="IPR005111">
    <property type="entry name" value="MoeA_C_domain_IV"/>
</dbReference>
<dbReference type="Pfam" id="PF03453">
    <property type="entry name" value="MoeA_N"/>
    <property type="match status" value="1"/>
</dbReference>
<dbReference type="Gene3D" id="3.40.980.10">
    <property type="entry name" value="MoaB/Mog-like domain"/>
    <property type="match status" value="1"/>
</dbReference>
<keyword evidence="9" id="KW-1185">Reference proteome</keyword>
<keyword evidence="6" id="KW-0479">Metal-binding</keyword>
<dbReference type="InterPro" id="IPR036425">
    <property type="entry name" value="MoaB/Mog-like_dom_sf"/>
</dbReference>
<protein>
    <recommendedName>
        <fullName evidence="6">Molybdopterin molybdenumtransferase</fullName>
        <ecNumber evidence="6">2.10.1.1</ecNumber>
    </recommendedName>
</protein>
<evidence type="ECO:0000256" key="5">
    <source>
        <dbReference type="ARBA" id="ARBA00047317"/>
    </source>
</evidence>
<dbReference type="SUPFAM" id="SSF63882">
    <property type="entry name" value="MoeA N-terminal region -like"/>
    <property type="match status" value="1"/>
</dbReference>
<dbReference type="Pfam" id="PF00994">
    <property type="entry name" value="MoCF_biosynth"/>
    <property type="match status" value="1"/>
</dbReference>
<dbReference type="PANTHER" id="PTHR10192">
    <property type="entry name" value="MOLYBDOPTERIN BIOSYNTHESIS PROTEIN"/>
    <property type="match status" value="1"/>
</dbReference>